<dbReference type="SUPFAM" id="SSF103473">
    <property type="entry name" value="MFS general substrate transporter"/>
    <property type="match status" value="1"/>
</dbReference>
<feature type="transmembrane region" description="Helical" evidence="8">
    <location>
        <begin position="287"/>
        <end position="308"/>
    </location>
</feature>
<protein>
    <recommendedName>
        <fullName evidence="11">Major facilitator superfamily (MFS) profile domain-containing protein</fullName>
    </recommendedName>
</protein>
<dbReference type="InterPro" id="IPR036259">
    <property type="entry name" value="MFS_trans_sf"/>
</dbReference>
<keyword evidence="4 8" id="KW-0812">Transmembrane</keyword>
<comment type="subcellular location">
    <subcellularLocation>
        <location evidence="1">Membrane</location>
    </subcellularLocation>
</comment>
<organism evidence="9 10">
    <name type="scientific">Escallonia herrerae</name>
    <dbReference type="NCBI Taxonomy" id="1293975"/>
    <lineage>
        <taxon>Eukaryota</taxon>
        <taxon>Viridiplantae</taxon>
        <taxon>Streptophyta</taxon>
        <taxon>Embryophyta</taxon>
        <taxon>Tracheophyta</taxon>
        <taxon>Spermatophyta</taxon>
        <taxon>Magnoliopsida</taxon>
        <taxon>eudicotyledons</taxon>
        <taxon>Gunneridae</taxon>
        <taxon>Pentapetalae</taxon>
        <taxon>asterids</taxon>
        <taxon>campanulids</taxon>
        <taxon>Escalloniales</taxon>
        <taxon>Escalloniaceae</taxon>
        <taxon>Escallonia</taxon>
    </lineage>
</organism>
<dbReference type="PANTHER" id="PTHR23500">
    <property type="entry name" value="SOLUTE CARRIER FAMILY 2, FACILITATED GLUCOSE TRANSPORTER"/>
    <property type="match status" value="1"/>
</dbReference>
<comment type="caution">
    <text evidence="9">The sequence shown here is derived from an EMBL/GenBank/DDBJ whole genome shotgun (WGS) entry which is preliminary data.</text>
</comment>
<comment type="similarity">
    <text evidence="7">Belongs to the major facilitator superfamily. Phosphate:H(+) symporter (TC 2.A.1.9) family.</text>
</comment>
<dbReference type="Proteomes" id="UP001188597">
    <property type="component" value="Unassembled WGS sequence"/>
</dbReference>
<evidence type="ECO:0000313" key="10">
    <source>
        <dbReference type="Proteomes" id="UP001188597"/>
    </source>
</evidence>
<name>A0AA88WSL9_9ASTE</name>
<dbReference type="InterPro" id="IPR005828">
    <property type="entry name" value="MFS_sugar_transport-like"/>
</dbReference>
<evidence type="ECO:0000256" key="1">
    <source>
        <dbReference type="ARBA" id="ARBA00004370"/>
    </source>
</evidence>
<dbReference type="AlphaFoldDB" id="A0AA88WSL9"/>
<evidence type="ECO:0008006" key="11">
    <source>
        <dbReference type="Google" id="ProtNLM"/>
    </source>
</evidence>
<evidence type="ECO:0000256" key="3">
    <source>
        <dbReference type="ARBA" id="ARBA00022448"/>
    </source>
</evidence>
<evidence type="ECO:0000256" key="7">
    <source>
        <dbReference type="ARBA" id="ARBA00044504"/>
    </source>
</evidence>
<gene>
    <name evidence="9" type="ORF">RJ639_033131</name>
</gene>
<keyword evidence="5 8" id="KW-1133">Transmembrane helix</keyword>
<dbReference type="PANTHER" id="PTHR23500:SF30">
    <property type="entry name" value="SUGAR TRANSPORT PROTEIN 3"/>
    <property type="match status" value="1"/>
</dbReference>
<feature type="transmembrane region" description="Helical" evidence="8">
    <location>
        <begin position="63"/>
        <end position="85"/>
    </location>
</feature>
<dbReference type="EMBL" id="JAVXUP010000241">
    <property type="protein sequence ID" value="KAK3033251.1"/>
    <property type="molecule type" value="Genomic_DNA"/>
</dbReference>
<comment type="similarity">
    <text evidence="2">Belongs to the major facilitator superfamily. Sugar transporter (TC 2.A.1.1) family.</text>
</comment>
<accession>A0AA88WSL9</accession>
<evidence type="ECO:0000313" key="9">
    <source>
        <dbReference type="EMBL" id="KAK3033251.1"/>
    </source>
</evidence>
<keyword evidence="10" id="KW-1185">Reference proteome</keyword>
<sequence>MEVHISKASLRNNLLSVPLYLSEMAPPSYRGALNIGFQFCVGFGVLLANLINYGTQKIKGGWGWRISLAMAASPASILTLGALFLPETPNSLIQRSDNHERPSECWNASEAQVMSKQNLTTSSKLVKFPKPPNTHLRTSHKGNIGLNLSCHLRYRSFSRTIGLGESASLMSAVVTGLVKTSSISLTFLIIKLAENVCLQWGNPNVRVTNFGWRNLGSQARGSRRSKQRVCTSSYNLDLHIRCGFWSVMGSVRMVGSKRNISTRNMINRAKHNGGSGTFLAMLCHFKAGIFFFFGGWVAVMTVFMHLFLPETKNVPLELMDRVWMEHWFWKRFVVEEHEVTKTEGA</sequence>
<evidence type="ECO:0000256" key="2">
    <source>
        <dbReference type="ARBA" id="ARBA00010992"/>
    </source>
</evidence>
<feature type="transmembrane region" description="Helical" evidence="8">
    <location>
        <begin position="31"/>
        <end position="51"/>
    </location>
</feature>
<evidence type="ECO:0000256" key="8">
    <source>
        <dbReference type="SAM" id="Phobius"/>
    </source>
</evidence>
<dbReference type="GO" id="GO:0016020">
    <property type="term" value="C:membrane"/>
    <property type="evidence" value="ECO:0007669"/>
    <property type="project" value="UniProtKB-SubCell"/>
</dbReference>
<dbReference type="InterPro" id="IPR045262">
    <property type="entry name" value="STP/PLT_plant"/>
</dbReference>
<evidence type="ECO:0000256" key="6">
    <source>
        <dbReference type="ARBA" id="ARBA00023136"/>
    </source>
</evidence>
<dbReference type="Pfam" id="PF00083">
    <property type="entry name" value="Sugar_tr"/>
    <property type="match status" value="2"/>
</dbReference>
<dbReference type="Gene3D" id="1.20.1250.20">
    <property type="entry name" value="MFS general substrate transporter like domains"/>
    <property type="match status" value="2"/>
</dbReference>
<evidence type="ECO:0000256" key="5">
    <source>
        <dbReference type="ARBA" id="ARBA00022989"/>
    </source>
</evidence>
<keyword evidence="6 8" id="KW-0472">Membrane</keyword>
<reference evidence="9" key="1">
    <citation type="submission" date="2022-12" db="EMBL/GenBank/DDBJ databases">
        <title>Draft genome assemblies for two species of Escallonia (Escalloniales).</title>
        <authorList>
            <person name="Chanderbali A."/>
            <person name="Dervinis C."/>
            <person name="Anghel I."/>
            <person name="Soltis D."/>
            <person name="Soltis P."/>
            <person name="Zapata F."/>
        </authorList>
    </citation>
    <scope>NUCLEOTIDE SEQUENCE</scope>
    <source>
        <strain evidence="9">UCBG64.0493</strain>
        <tissue evidence="9">Leaf</tissue>
    </source>
</reference>
<keyword evidence="3" id="KW-0813">Transport</keyword>
<proteinExistence type="inferred from homology"/>
<evidence type="ECO:0000256" key="4">
    <source>
        <dbReference type="ARBA" id="ARBA00022692"/>
    </source>
</evidence>
<dbReference type="GO" id="GO:0015144">
    <property type="term" value="F:carbohydrate transmembrane transporter activity"/>
    <property type="evidence" value="ECO:0007669"/>
    <property type="project" value="InterPro"/>
</dbReference>